<accession>A0A0D3I0E6</accession>
<organism evidence="1 2">
    <name type="scientific">Emiliania huxleyi (strain CCMP1516)</name>
    <dbReference type="NCBI Taxonomy" id="280463"/>
    <lineage>
        <taxon>Eukaryota</taxon>
        <taxon>Haptista</taxon>
        <taxon>Haptophyta</taxon>
        <taxon>Prymnesiophyceae</taxon>
        <taxon>Isochrysidales</taxon>
        <taxon>Noelaerhabdaceae</taxon>
        <taxon>Emiliania</taxon>
    </lineage>
</organism>
<dbReference type="RefSeq" id="XP_005761720.1">
    <property type="nucleotide sequence ID" value="XM_005761663.1"/>
</dbReference>
<dbReference type="AlphaFoldDB" id="A0A0D3I0E6"/>
<sequence>MGLSDAYADIRVRCDAAAESWPQADGVRAHCCRDESGRYQPPAFSDGDGPIGCYAMLAQNSQAVRVLRLCRQAFDRCVLAPVRSALDAGRQRDSLDELLFMADERTWHMCVAVFHEHPSLIDEATRQRWRRVEPSEAKAVGEAVAARTAPMNAPRLVLDSLCVCADGALIAGFVDDERGCAAALREACARAGGDALGMLTSRPKRLLHVTLGRLLGRAEGLRPEQAAAIAAAVRAFHATPLREQIGTDDDELQAFALRSVALMRDSVWWMTRCEEFKSWELAEG</sequence>
<dbReference type="PaxDb" id="2903-EOD04731"/>
<dbReference type="HOGENOM" id="CLU_981541_0_0_1"/>
<keyword evidence="2" id="KW-1185">Reference proteome</keyword>
<reference evidence="2" key="1">
    <citation type="journal article" date="2013" name="Nature">
        <title>Pan genome of the phytoplankton Emiliania underpins its global distribution.</title>
        <authorList>
            <person name="Read B.A."/>
            <person name="Kegel J."/>
            <person name="Klute M.J."/>
            <person name="Kuo A."/>
            <person name="Lefebvre S.C."/>
            <person name="Maumus F."/>
            <person name="Mayer C."/>
            <person name="Miller J."/>
            <person name="Monier A."/>
            <person name="Salamov A."/>
            <person name="Young J."/>
            <person name="Aguilar M."/>
            <person name="Claverie J.M."/>
            <person name="Frickenhaus S."/>
            <person name="Gonzalez K."/>
            <person name="Herman E.K."/>
            <person name="Lin Y.C."/>
            <person name="Napier J."/>
            <person name="Ogata H."/>
            <person name="Sarno A.F."/>
            <person name="Shmutz J."/>
            <person name="Schroeder D."/>
            <person name="de Vargas C."/>
            <person name="Verret F."/>
            <person name="von Dassow P."/>
            <person name="Valentin K."/>
            <person name="Van de Peer Y."/>
            <person name="Wheeler G."/>
            <person name="Dacks J.B."/>
            <person name="Delwiche C.F."/>
            <person name="Dyhrman S.T."/>
            <person name="Glockner G."/>
            <person name="John U."/>
            <person name="Richards T."/>
            <person name="Worden A.Z."/>
            <person name="Zhang X."/>
            <person name="Grigoriev I.V."/>
            <person name="Allen A.E."/>
            <person name="Bidle K."/>
            <person name="Borodovsky M."/>
            <person name="Bowler C."/>
            <person name="Brownlee C."/>
            <person name="Cock J.M."/>
            <person name="Elias M."/>
            <person name="Gladyshev V.N."/>
            <person name="Groth M."/>
            <person name="Guda C."/>
            <person name="Hadaegh A."/>
            <person name="Iglesias-Rodriguez M.D."/>
            <person name="Jenkins J."/>
            <person name="Jones B.M."/>
            <person name="Lawson T."/>
            <person name="Leese F."/>
            <person name="Lindquist E."/>
            <person name="Lobanov A."/>
            <person name="Lomsadze A."/>
            <person name="Malik S.B."/>
            <person name="Marsh M.E."/>
            <person name="Mackinder L."/>
            <person name="Mock T."/>
            <person name="Mueller-Roeber B."/>
            <person name="Pagarete A."/>
            <person name="Parker M."/>
            <person name="Probert I."/>
            <person name="Quesneville H."/>
            <person name="Raines C."/>
            <person name="Rensing S.A."/>
            <person name="Riano-Pachon D.M."/>
            <person name="Richier S."/>
            <person name="Rokitta S."/>
            <person name="Shiraiwa Y."/>
            <person name="Soanes D.M."/>
            <person name="van der Giezen M."/>
            <person name="Wahlund T.M."/>
            <person name="Williams B."/>
            <person name="Wilson W."/>
            <person name="Wolfe G."/>
            <person name="Wurch L.L."/>
        </authorList>
    </citation>
    <scope>NUCLEOTIDE SEQUENCE</scope>
</reference>
<dbReference type="EnsemblProtists" id="EOD09291">
    <property type="protein sequence ID" value="EOD09291"/>
    <property type="gene ID" value="EMIHUDRAFT_465422"/>
</dbReference>
<reference evidence="1" key="2">
    <citation type="submission" date="2024-10" db="UniProtKB">
        <authorList>
            <consortium name="EnsemblProtists"/>
        </authorList>
    </citation>
    <scope>IDENTIFICATION</scope>
</reference>
<dbReference type="GeneID" id="17255420"/>
<dbReference type="EnsemblProtists" id="EOD04731">
    <property type="protein sequence ID" value="EOD04731"/>
    <property type="gene ID" value="EMIHUDRAFT_466162"/>
</dbReference>
<evidence type="ECO:0000313" key="1">
    <source>
        <dbReference type="EnsemblProtists" id="EOD04731"/>
    </source>
</evidence>
<dbReference type="KEGG" id="ehx:EMIHUDRAFT_465422"/>
<dbReference type="Proteomes" id="UP000013827">
    <property type="component" value="Unassembled WGS sequence"/>
</dbReference>
<proteinExistence type="predicted"/>
<dbReference type="RefSeq" id="XP_005757160.1">
    <property type="nucleotide sequence ID" value="XM_005757103.1"/>
</dbReference>
<name>A0A0D3I0E6_EMIH1</name>
<dbReference type="KEGG" id="ehx:EMIHUDRAFT_466162"/>
<dbReference type="GeneID" id="17250796"/>
<protein>
    <submittedName>
        <fullName evidence="1">Uncharacterized protein</fullName>
    </submittedName>
</protein>
<evidence type="ECO:0000313" key="2">
    <source>
        <dbReference type="Proteomes" id="UP000013827"/>
    </source>
</evidence>